<gene>
    <name evidence="3" type="ORF">JQS43_01935</name>
</gene>
<dbReference type="PANTHER" id="PTHR33393:SF11">
    <property type="entry name" value="POLYGLUTAMINE SYNTHESIS ACCESSORY PROTEIN RV0574C-RELATED"/>
    <property type="match status" value="1"/>
</dbReference>
<evidence type="ECO:0000256" key="1">
    <source>
        <dbReference type="ARBA" id="ARBA00005662"/>
    </source>
</evidence>
<dbReference type="Gene3D" id="3.60.21.10">
    <property type="match status" value="1"/>
</dbReference>
<dbReference type="EMBL" id="CP070499">
    <property type="protein sequence ID" value="QSB15159.1"/>
    <property type="molecule type" value="Genomic_DNA"/>
</dbReference>
<keyword evidence="4" id="KW-1185">Reference proteome</keyword>
<evidence type="ECO:0000313" key="3">
    <source>
        <dbReference type="EMBL" id="QSB15159.1"/>
    </source>
</evidence>
<dbReference type="SMART" id="SM00854">
    <property type="entry name" value="PGA_cap"/>
    <property type="match status" value="1"/>
</dbReference>
<dbReference type="KEGG" id="nhy:JQS43_01935"/>
<feature type="domain" description="Capsule synthesis protein CapA" evidence="2">
    <location>
        <begin position="9"/>
        <end position="291"/>
    </location>
</feature>
<protein>
    <submittedName>
        <fullName evidence="3">CapA family protein</fullName>
    </submittedName>
</protein>
<comment type="similarity">
    <text evidence="1">Belongs to the CapA family.</text>
</comment>
<dbReference type="Proteomes" id="UP000662857">
    <property type="component" value="Chromosome"/>
</dbReference>
<name>A0A895YI06_9ACTN</name>
<evidence type="ECO:0000313" key="4">
    <source>
        <dbReference type="Proteomes" id="UP000662857"/>
    </source>
</evidence>
<dbReference type="RefSeq" id="WP_239677333.1">
    <property type="nucleotide sequence ID" value="NZ_CP070499.1"/>
</dbReference>
<dbReference type="InterPro" id="IPR019079">
    <property type="entry name" value="Capsule_synth_CapA"/>
</dbReference>
<dbReference type="InterPro" id="IPR052169">
    <property type="entry name" value="CW_Biosynth-Accessory"/>
</dbReference>
<dbReference type="InterPro" id="IPR029052">
    <property type="entry name" value="Metallo-depent_PP-like"/>
</dbReference>
<sequence length="375" mass="39607">MTARHGDLTLCLTGDVMTGRGVDQLLPHPGDPQLWEGYVTDARTYLALAETAHGPAPRPADPSWPWGEVLDRLAAAEPAVRIINLETSITSRGAPEPGKAVHYRMSPANIDVIRIARPDACILANNHTLDFGPVGLLDTLDALASVGLTPVGAGVDAATAAAPAAIPVAGGACRVIVAGYGSGTAGVPRHWAATAGRPGVNLLPDLSTTTAGAVADQLRAAARPGDITVASVHWGANWGYEVPAAQTAFAHRLIDGGVDLVHGHSSHHFRPIEFYRGRPILYGCGDLIDDYEGITGYERFRPDLRLLYFARFAVATGELRGLSMAPLRMRRLQLAPTTVAETTLLAATLDQLSRPYGSRVLVDGDGTLRVEPDHG</sequence>
<proteinExistence type="inferred from homology"/>
<dbReference type="Pfam" id="PF09587">
    <property type="entry name" value="PGA_cap"/>
    <property type="match status" value="1"/>
</dbReference>
<accession>A0A895YI06</accession>
<reference evidence="3" key="1">
    <citation type="submission" date="2021-02" db="EMBL/GenBank/DDBJ databases">
        <title>Natrosporangium hydrolyticum gen. nov., sp. nov, a haloalkaliphilic actinobacterium from a soda solonchak soil.</title>
        <authorList>
            <person name="Sorokin D.Y."/>
            <person name="Khijniak T.V."/>
            <person name="Zakharycheva A.P."/>
            <person name="Boueva O.V."/>
            <person name="Ariskina E.V."/>
            <person name="Hahnke R.L."/>
            <person name="Bunk B."/>
            <person name="Sproer C."/>
            <person name="Schumann P."/>
            <person name="Evtushenko L.I."/>
            <person name="Kublanov I.V."/>
        </authorList>
    </citation>
    <scope>NUCLEOTIDE SEQUENCE</scope>
    <source>
        <strain evidence="3">DSM 106523</strain>
    </source>
</reference>
<dbReference type="CDD" id="cd07381">
    <property type="entry name" value="MPP_CapA"/>
    <property type="match status" value="1"/>
</dbReference>
<dbReference type="PANTHER" id="PTHR33393">
    <property type="entry name" value="POLYGLUTAMINE SYNTHESIS ACCESSORY PROTEIN RV0574C-RELATED"/>
    <property type="match status" value="1"/>
</dbReference>
<evidence type="ECO:0000259" key="2">
    <source>
        <dbReference type="SMART" id="SM00854"/>
    </source>
</evidence>
<organism evidence="3 4">
    <name type="scientific">Natronosporangium hydrolyticum</name>
    <dbReference type="NCBI Taxonomy" id="2811111"/>
    <lineage>
        <taxon>Bacteria</taxon>
        <taxon>Bacillati</taxon>
        <taxon>Actinomycetota</taxon>
        <taxon>Actinomycetes</taxon>
        <taxon>Micromonosporales</taxon>
        <taxon>Micromonosporaceae</taxon>
        <taxon>Natronosporangium</taxon>
    </lineage>
</organism>
<dbReference type="SUPFAM" id="SSF56300">
    <property type="entry name" value="Metallo-dependent phosphatases"/>
    <property type="match status" value="1"/>
</dbReference>
<dbReference type="AlphaFoldDB" id="A0A895YI06"/>